<evidence type="ECO:0000259" key="6">
    <source>
        <dbReference type="Pfam" id="PF08543"/>
    </source>
</evidence>
<dbReference type="Gene3D" id="3.40.1190.20">
    <property type="match status" value="1"/>
</dbReference>
<evidence type="ECO:0000256" key="5">
    <source>
        <dbReference type="ARBA" id="ARBA00022840"/>
    </source>
</evidence>
<proteinExistence type="predicted"/>
<evidence type="ECO:0000313" key="7">
    <source>
        <dbReference type="EMBL" id="MBY0757216.1"/>
    </source>
</evidence>
<organism evidence="7 9">
    <name type="scientific">Clostridium sardiniense</name>
    <name type="common">Clostridium absonum</name>
    <dbReference type="NCBI Taxonomy" id="29369"/>
    <lineage>
        <taxon>Bacteria</taxon>
        <taxon>Bacillati</taxon>
        <taxon>Bacillota</taxon>
        <taxon>Clostridia</taxon>
        <taxon>Eubacteriales</taxon>
        <taxon>Clostridiaceae</taxon>
        <taxon>Clostridium</taxon>
    </lineage>
</organism>
<evidence type="ECO:0000256" key="2">
    <source>
        <dbReference type="ARBA" id="ARBA00022679"/>
    </source>
</evidence>
<name>A0ABS7L2B1_CLOSR</name>
<protein>
    <recommendedName>
        <fullName evidence="1">pyridoxal kinase</fullName>
        <ecNumber evidence="1">2.7.1.35</ecNumber>
    </recommendedName>
</protein>
<comment type="caution">
    <text evidence="7">The sequence shown here is derived from an EMBL/GenBank/DDBJ whole genome shotgun (WGS) entry which is preliminary data.</text>
</comment>
<keyword evidence="5" id="KW-0067">ATP-binding</keyword>
<dbReference type="InterPro" id="IPR013749">
    <property type="entry name" value="PM/HMP-P_kinase-1"/>
</dbReference>
<dbReference type="RefSeq" id="WP_221862352.1">
    <property type="nucleotide sequence ID" value="NZ_JAIKTU010000019.1"/>
</dbReference>
<keyword evidence="3" id="KW-0547">Nucleotide-binding</keyword>
<dbReference type="NCBIfam" id="NF005491">
    <property type="entry name" value="PRK07105.1"/>
    <property type="match status" value="1"/>
</dbReference>
<reference evidence="7 9" key="1">
    <citation type="journal article" date="2021" name="Cell Host Microbe">
        <title>in vivo commensal control of Clostridioides difficile virulence.</title>
        <authorList>
            <person name="Girinathan B.P."/>
            <person name="Dibenedetto N."/>
            <person name="Worley J.N."/>
            <person name="Peltier J."/>
            <person name="Arrieta-Ortiz M.L."/>
            <person name="Rupa Christinal Immanuel S."/>
            <person name="Lavin R."/>
            <person name="Delaney M.L."/>
            <person name="Cummins C."/>
            <person name="Hoffmann M."/>
            <person name="Luo Y."/>
            <person name="Gonzalez-Escalona N."/>
            <person name="Allard M."/>
            <person name="Onderdonk A.B."/>
            <person name="Gerber G.K."/>
            <person name="Sonenshein A.L."/>
            <person name="Baliga N."/>
            <person name="Dupuy B."/>
            <person name="Bry L."/>
        </authorList>
    </citation>
    <scope>NUCLEOTIDE SEQUENCE [LARGE SCALE GENOMIC DNA]</scope>
    <source>
        <strain evidence="7 9">DSM 599</strain>
    </source>
</reference>
<evidence type="ECO:0000256" key="4">
    <source>
        <dbReference type="ARBA" id="ARBA00022777"/>
    </source>
</evidence>
<dbReference type="EMBL" id="JAIKTU010000019">
    <property type="protein sequence ID" value="MBY0757251.1"/>
    <property type="molecule type" value="Genomic_DNA"/>
</dbReference>
<accession>A0ABS7L2B1</accession>
<dbReference type="CDD" id="cd01173">
    <property type="entry name" value="pyridoxal_pyridoxamine_kinase"/>
    <property type="match status" value="1"/>
</dbReference>
<dbReference type="SUPFAM" id="SSF53613">
    <property type="entry name" value="Ribokinase-like"/>
    <property type="match status" value="1"/>
</dbReference>
<dbReference type="PANTHER" id="PTHR10534">
    <property type="entry name" value="PYRIDOXAL KINASE"/>
    <property type="match status" value="1"/>
</dbReference>
<evidence type="ECO:0000256" key="3">
    <source>
        <dbReference type="ARBA" id="ARBA00022741"/>
    </source>
</evidence>
<feature type="domain" description="Pyridoxamine kinase/Phosphomethylpyrimidine kinase" evidence="6">
    <location>
        <begin position="29"/>
        <end position="257"/>
    </location>
</feature>
<dbReference type="GO" id="GO:0008478">
    <property type="term" value="F:pyridoxal kinase activity"/>
    <property type="evidence" value="ECO:0007669"/>
    <property type="project" value="UniProtKB-EC"/>
</dbReference>
<dbReference type="EC" id="2.7.1.35" evidence="1"/>
<dbReference type="InterPro" id="IPR004625">
    <property type="entry name" value="PyrdxlKinase"/>
</dbReference>
<keyword evidence="9" id="KW-1185">Reference proteome</keyword>
<dbReference type="PANTHER" id="PTHR10534:SF2">
    <property type="entry name" value="PYRIDOXAL KINASE"/>
    <property type="match status" value="1"/>
</dbReference>
<sequence>MKKPIKRALIIHSLCSVGKASLTNIIPVMSIRGVEACPIPSIILSTHTGGFNPIARLDSQNFIKEATDCIRDNGINFDLTLIGYLGGVDKIQETIGYLKENREGIVVLDTIFGDNGKLYNGFTEEYVEYMRELLKLSDIITPNFTEALYLTGRDASDIDNFNEENIKDVIYDLRKIGAKNIVITSVPCNNIGIGVAVCDGENIRILCHEKLSKSYPGTGDIFTAVLSTEILKGNNLLDGINKSAEFVKECIKYSMEYDYPTKEGVLLEKQLYKLL</sequence>
<dbReference type="Pfam" id="PF08543">
    <property type="entry name" value="Phos_pyr_kin"/>
    <property type="match status" value="1"/>
</dbReference>
<evidence type="ECO:0000313" key="9">
    <source>
        <dbReference type="Proteomes" id="UP001299068"/>
    </source>
</evidence>
<dbReference type="Proteomes" id="UP001299068">
    <property type="component" value="Unassembled WGS sequence"/>
</dbReference>
<evidence type="ECO:0000313" key="8">
    <source>
        <dbReference type="EMBL" id="MBY0757251.1"/>
    </source>
</evidence>
<dbReference type="EMBL" id="JAIKTU010000019">
    <property type="protein sequence ID" value="MBY0757216.1"/>
    <property type="molecule type" value="Genomic_DNA"/>
</dbReference>
<gene>
    <name evidence="7" type="ORF">K5V21_17430</name>
    <name evidence="8" type="ORF">K5V21_17605</name>
</gene>
<keyword evidence="4 7" id="KW-0418">Kinase</keyword>
<keyword evidence="2 7" id="KW-0808">Transferase</keyword>
<dbReference type="InterPro" id="IPR029056">
    <property type="entry name" value="Ribokinase-like"/>
</dbReference>
<evidence type="ECO:0000256" key="1">
    <source>
        <dbReference type="ARBA" id="ARBA00012104"/>
    </source>
</evidence>